<protein>
    <recommendedName>
        <fullName evidence="8">Calponin-homology (CH) domain-containing protein</fullName>
    </recommendedName>
</protein>
<keyword evidence="4" id="KW-0677">Repeat</keyword>
<dbReference type="GO" id="GO:0051015">
    <property type="term" value="F:actin filament binding"/>
    <property type="evidence" value="ECO:0000318"/>
    <property type="project" value="GO_Central"/>
</dbReference>
<feature type="compositionally biased region" description="Polar residues" evidence="7">
    <location>
        <begin position="677"/>
        <end position="695"/>
    </location>
</feature>
<dbReference type="FunFam" id="1.10.418.10:FF:000031">
    <property type="entry name" value="Fimbrin-2 like"/>
    <property type="match status" value="1"/>
</dbReference>
<comment type="subunit">
    <text evidence="2">Interacts with F-actin.</text>
</comment>
<dbReference type="FunFam" id="1.10.418.10:FF:000041">
    <property type="entry name" value="Fimbrin-2 isoform A"/>
    <property type="match status" value="1"/>
</dbReference>
<evidence type="ECO:0000256" key="4">
    <source>
        <dbReference type="ARBA" id="ARBA00022737"/>
    </source>
</evidence>
<dbReference type="Gramene" id="KQK01051">
    <property type="protein sequence ID" value="KQK01051"/>
    <property type="gene ID" value="BRADI_3g53550v3"/>
</dbReference>
<dbReference type="EnsemblPlants" id="KQK01051">
    <property type="protein sequence ID" value="KQK01051"/>
    <property type="gene ID" value="BRADI_3g53550v3"/>
</dbReference>
<dbReference type="PANTHER" id="PTHR19961:SF79">
    <property type="entry name" value="FIMBRIN-5"/>
    <property type="match status" value="1"/>
</dbReference>
<dbReference type="PANTHER" id="PTHR19961">
    <property type="entry name" value="FIMBRIN/PLASTIN"/>
    <property type="match status" value="1"/>
</dbReference>
<dbReference type="PROSITE" id="PS00020">
    <property type="entry name" value="ACTININ_2"/>
    <property type="match status" value="1"/>
</dbReference>
<evidence type="ECO:0000313" key="10">
    <source>
        <dbReference type="EnsemblPlants" id="KQK01051"/>
    </source>
</evidence>
<keyword evidence="6" id="KW-0206">Cytoskeleton</keyword>
<dbReference type="InterPro" id="IPR011992">
    <property type="entry name" value="EF-hand-dom_pair"/>
</dbReference>
<evidence type="ECO:0000313" key="11">
    <source>
        <dbReference type="Proteomes" id="UP000008810"/>
    </source>
</evidence>
<feature type="compositionally biased region" description="Low complexity" evidence="7">
    <location>
        <begin position="635"/>
        <end position="650"/>
    </location>
</feature>
<dbReference type="OMA" id="VERMECK"/>
<dbReference type="InterPro" id="IPR039959">
    <property type="entry name" value="Fimbrin/Plastin"/>
</dbReference>
<dbReference type="InterPro" id="IPR036872">
    <property type="entry name" value="CH_dom_sf"/>
</dbReference>
<evidence type="ECO:0000256" key="1">
    <source>
        <dbReference type="ARBA" id="ARBA00004245"/>
    </source>
</evidence>
<dbReference type="Gene3D" id="1.10.418.10">
    <property type="entry name" value="Calponin-like domain"/>
    <property type="match status" value="4"/>
</dbReference>
<dbReference type="SUPFAM" id="SSF47473">
    <property type="entry name" value="EF-hand"/>
    <property type="match status" value="1"/>
</dbReference>
<dbReference type="GeneID" id="100841231"/>
<dbReference type="Pfam" id="PF00307">
    <property type="entry name" value="CH"/>
    <property type="match status" value="4"/>
</dbReference>
<feature type="region of interest" description="Disordered" evidence="7">
    <location>
        <begin position="634"/>
        <end position="707"/>
    </location>
</feature>
<reference evidence="9" key="2">
    <citation type="submission" date="2017-06" db="EMBL/GenBank/DDBJ databases">
        <title>WGS assembly of Brachypodium distachyon.</title>
        <authorList>
            <consortium name="The International Brachypodium Initiative"/>
            <person name="Lucas S."/>
            <person name="Harmon-Smith M."/>
            <person name="Lail K."/>
            <person name="Tice H."/>
            <person name="Grimwood J."/>
            <person name="Bruce D."/>
            <person name="Barry K."/>
            <person name="Shu S."/>
            <person name="Lindquist E."/>
            <person name="Wang M."/>
            <person name="Pitluck S."/>
            <person name="Vogel J.P."/>
            <person name="Garvin D.F."/>
            <person name="Mockler T.C."/>
            <person name="Schmutz J."/>
            <person name="Rokhsar D."/>
            <person name="Bevan M.W."/>
        </authorList>
    </citation>
    <scope>NUCLEOTIDE SEQUENCE</scope>
    <source>
        <strain evidence="9">Bd21</strain>
    </source>
</reference>
<dbReference type="FunFam" id="1.10.418.10:FF:000045">
    <property type="entry name" value="Fimbrin-1 isoform A"/>
    <property type="match status" value="1"/>
</dbReference>
<dbReference type="GO" id="GO:0032432">
    <property type="term" value="C:actin filament bundle"/>
    <property type="evidence" value="ECO:0000318"/>
    <property type="project" value="GO_Central"/>
</dbReference>
<feature type="domain" description="Calponin-homology (CH)" evidence="8">
    <location>
        <begin position="129"/>
        <end position="246"/>
    </location>
</feature>
<dbReference type="FunFam" id="1.10.418.10:FF:000034">
    <property type="entry name" value="Fimbrin-2 like"/>
    <property type="match status" value="1"/>
</dbReference>
<dbReference type="AlphaFoldDB" id="I1IDA0"/>
<dbReference type="SUPFAM" id="SSF47576">
    <property type="entry name" value="Calponin-homology domain, CH-domain"/>
    <property type="match status" value="1"/>
</dbReference>
<keyword evidence="11" id="KW-1185">Reference proteome</keyword>
<dbReference type="CDD" id="cd21299">
    <property type="entry name" value="CH_AtFIM_like_rpt3"/>
    <property type="match status" value="1"/>
</dbReference>
<proteinExistence type="predicted"/>
<feature type="domain" description="Calponin-homology (CH)" evidence="8">
    <location>
        <begin position="400"/>
        <end position="506"/>
    </location>
</feature>
<dbReference type="InterPro" id="IPR001715">
    <property type="entry name" value="CH_dom"/>
</dbReference>
<dbReference type="CDD" id="cd21293">
    <property type="entry name" value="CH_AtFIM_like_rpt1"/>
    <property type="match status" value="1"/>
</dbReference>
<dbReference type="Proteomes" id="UP000008810">
    <property type="component" value="Chromosome 3"/>
</dbReference>
<dbReference type="EMBL" id="CM000882">
    <property type="protein sequence ID" value="KQK01051.1"/>
    <property type="molecule type" value="Genomic_DNA"/>
</dbReference>
<dbReference type="CDD" id="cd21302">
    <property type="entry name" value="CH_AtFIM_like_rpt4"/>
    <property type="match status" value="1"/>
</dbReference>
<dbReference type="SMART" id="SM00033">
    <property type="entry name" value="CH"/>
    <property type="match status" value="4"/>
</dbReference>
<evidence type="ECO:0000256" key="5">
    <source>
        <dbReference type="ARBA" id="ARBA00023203"/>
    </source>
</evidence>
<organism evidence="9">
    <name type="scientific">Brachypodium distachyon</name>
    <name type="common">Purple false brome</name>
    <name type="synonym">Trachynia distachya</name>
    <dbReference type="NCBI Taxonomy" id="15368"/>
    <lineage>
        <taxon>Eukaryota</taxon>
        <taxon>Viridiplantae</taxon>
        <taxon>Streptophyta</taxon>
        <taxon>Embryophyta</taxon>
        <taxon>Tracheophyta</taxon>
        <taxon>Spermatophyta</taxon>
        <taxon>Magnoliopsida</taxon>
        <taxon>Liliopsida</taxon>
        <taxon>Poales</taxon>
        <taxon>Poaceae</taxon>
        <taxon>BOP clade</taxon>
        <taxon>Pooideae</taxon>
        <taxon>Stipodae</taxon>
        <taxon>Brachypodieae</taxon>
        <taxon>Brachypodium</taxon>
    </lineage>
</organism>
<feature type="domain" description="Calponin-homology (CH)" evidence="8">
    <location>
        <begin position="274"/>
        <end position="377"/>
    </location>
</feature>
<evidence type="ECO:0000256" key="7">
    <source>
        <dbReference type="SAM" id="MobiDB-lite"/>
    </source>
</evidence>
<keyword evidence="3" id="KW-0963">Cytoplasm</keyword>
<dbReference type="GO" id="GO:0005737">
    <property type="term" value="C:cytoplasm"/>
    <property type="evidence" value="ECO:0000318"/>
    <property type="project" value="GO_Central"/>
</dbReference>
<evidence type="ECO:0000259" key="8">
    <source>
        <dbReference type="PROSITE" id="PS50021"/>
    </source>
</evidence>
<dbReference type="GO" id="GO:0051017">
    <property type="term" value="P:actin filament bundle assembly"/>
    <property type="evidence" value="ECO:0000318"/>
    <property type="project" value="GO_Central"/>
</dbReference>
<dbReference type="KEGG" id="bdi:100841231"/>
<sequence length="707" mass="78346">MSGFVGVVVSDPSLQGQFTQVELRSLKAKFVSLKRESGHVTTKNLPGLMKKLRGLNEVVSEEEIAAFLSESYPDSDQEIEFESFLRTYLNLQAKVTTKEENGGSGTGARKNSSSFLKSTITTLLHNLNQAEKSSYVAHINTYLGEDQFLKKYLPVDPSGNQLFDLIRDGVLLCKLINVAVPGTIDERAINKKRVLNPWERNENHTLCLNSAKAIGCTVVNIGTQDLVEGRPHLVLGLISQIIKIQLLADLNLKKTPQLVELFDDSKDIDEVLSLSPEKMLLRWMNHHLKKAGYKKTVNNFSSDVKDGEAYAYLLKALAPETSPETTLETKDPDQRAKLVLEQAEKLDCKRYLTPKDITEGSANLNLAFVAQIFQHRNGFTSDAKQVTLTQTASRDDVLVSREERAFRMWINSLGVETYVNNVFEDVRNGWVLLEVLDKVSPGSVSWKLASKPPIKMPFRKLENCNQVVKIGKELKFSLVNLAGNDIVQGNKKLIVALLWQLMRFNILQLLNKLRFHSQGSQGKEITDADILNWANSKVKASGRTSRIESFKDKSLSNGVFFLELLGAVQPRVVNWKVVTKGENDDEKKLNATYIISVARKLGCSVFLLPEDIIEVNQKMILTLTASIMYWSLQRQPQPQSETPEPSEPSSMASDATSDVGSEDGASTVAPSEGEEVNSLSESISNLTTDDATSNAPPAENGNDAAGS</sequence>
<keyword evidence="5" id="KW-0009">Actin-binding</keyword>
<accession>I1IDA0</accession>
<dbReference type="InterPro" id="IPR001589">
    <property type="entry name" value="Actinin_actin-bd_CS"/>
</dbReference>
<dbReference type="RefSeq" id="XP_003570255.1">
    <property type="nucleotide sequence ID" value="XM_003570207.4"/>
</dbReference>
<evidence type="ECO:0000256" key="6">
    <source>
        <dbReference type="ARBA" id="ARBA00023212"/>
    </source>
</evidence>
<dbReference type="GO" id="GO:0051639">
    <property type="term" value="P:actin filament network formation"/>
    <property type="evidence" value="ECO:0000318"/>
    <property type="project" value="GO_Central"/>
</dbReference>
<comment type="subcellular location">
    <subcellularLocation>
        <location evidence="1">Cytoplasm</location>
        <location evidence="1">Cytoskeleton</location>
    </subcellularLocation>
</comment>
<gene>
    <name evidence="10" type="primary">LOC100841231</name>
    <name evidence="9" type="ORF">BRADI_3g53550v3</name>
</gene>
<dbReference type="eggNOG" id="KOG0046">
    <property type="taxonomic scope" value="Eukaryota"/>
</dbReference>
<evidence type="ECO:0000256" key="3">
    <source>
        <dbReference type="ARBA" id="ARBA00022490"/>
    </source>
</evidence>
<reference evidence="9 10" key="1">
    <citation type="journal article" date="2010" name="Nature">
        <title>Genome sequencing and analysis of the model grass Brachypodium distachyon.</title>
        <authorList>
            <consortium name="International Brachypodium Initiative"/>
        </authorList>
    </citation>
    <scope>NUCLEOTIDE SEQUENCE [LARGE SCALE GENOMIC DNA]</scope>
    <source>
        <strain evidence="9">Bd21</strain>
        <strain evidence="10">cv. Bd21</strain>
    </source>
</reference>
<feature type="domain" description="Calponin-homology (CH)" evidence="8">
    <location>
        <begin position="524"/>
        <end position="632"/>
    </location>
</feature>
<dbReference type="STRING" id="15368.I1IDA0"/>
<evidence type="ECO:0000256" key="2">
    <source>
        <dbReference type="ARBA" id="ARBA00011385"/>
    </source>
</evidence>
<dbReference type="PROSITE" id="PS50021">
    <property type="entry name" value="CH"/>
    <property type="match status" value="4"/>
</dbReference>
<evidence type="ECO:0000313" key="9">
    <source>
        <dbReference type="EMBL" id="KQK01051.1"/>
    </source>
</evidence>
<name>I1IDA0_BRADI</name>
<dbReference type="OrthoDB" id="431378at2759"/>
<dbReference type="GO" id="GO:0005884">
    <property type="term" value="C:actin filament"/>
    <property type="evidence" value="ECO:0000318"/>
    <property type="project" value="GO_Central"/>
</dbReference>
<dbReference type="HOGENOM" id="CLU_015284_3_1_1"/>
<reference evidence="10" key="3">
    <citation type="submission" date="2018-08" db="UniProtKB">
        <authorList>
            <consortium name="EnsemblPlants"/>
        </authorList>
    </citation>
    <scope>IDENTIFICATION</scope>
    <source>
        <strain evidence="10">cv. Bd21</strain>
    </source>
</reference>